<dbReference type="EMBL" id="LKBG01000253">
    <property type="protein sequence ID" value="KQB34165.1"/>
    <property type="molecule type" value="Genomic_DNA"/>
</dbReference>
<dbReference type="EMBL" id="LJCQ01000243">
    <property type="protein sequence ID" value="KPV46447.1"/>
    <property type="molecule type" value="Genomic_DNA"/>
</dbReference>
<protein>
    <submittedName>
        <fullName evidence="2">Uncharacterized protein</fullName>
    </submittedName>
</protein>
<keyword evidence="1" id="KW-0812">Transmembrane</keyword>
<sequence length="111" mass="12191">MDIKKYIKIKNDIETIVGIIIGIIFGARFISFLSAYVLHYTSMNLSSGAGIYAPLIAIITGIIIFFGIRTLAYLLSSMFLGMGIGIAFYDLTGIDILHKIAVVLAYLPFVH</sequence>
<proteinExistence type="predicted"/>
<dbReference type="AlphaFoldDB" id="A0A0P9CL04"/>
<name>A0A0P9CL04_9ARCH</name>
<evidence type="ECO:0000313" key="4">
    <source>
        <dbReference type="Proteomes" id="UP000050320"/>
    </source>
</evidence>
<feature type="transmembrane region" description="Helical" evidence="1">
    <location>
        <begin position="16"/>
        <end position="39"/>
    </location>
</feature>
<evidence type="ECO:0000313" key="2">
    <source>
        <dbReference type="EMBL" id="KPV46447.1"/>
    </source>
</evidence>
<keyword evidence="1" id="KW-1133">Transmembrane helix</keyword>
<keyword evidence="1" id="KW-0472">Membrane</keyword>
<dbReference type="GeneID" id="84221534"/>
<reference evidence="2 5" key="1">
    <citation type="submission" date="2015-09" db="EMBL/GenBank/DDBJ databases">
        <title>Draft genome sequence of Acidiplasma aeolicum DSM 18409.</title>
        <authorList>
            <person name="Hemp J."/>
        </authorList>
    </citation>
    <scope>NUCLEOTIDE SEQUENCE [LARGE SCALE GENOMIC DNA]</scope>
    <source>
        <strain evidence="2 5">V</strain>
    </source>
</reference>
<evidence type="ECO:0000313" key="3">
    <source>
        <dbReference type="EMBL" id="KQB34165.1"/>
    </source>
</evidence>
<gene>
    <name evidence="3" type="ORF">AOG54_01370</name>
    <name evidence="2" type="ORF">SE19_05505</name>
</gene>
<dbReference type="RefSeq" id="WP_048100924.1">
    <property type="nucleotide sequence ID" value="NZ_JBBYJF010000023.1"/>
</dbReference>
<dbReference type="Proteomes" id="UP000050515">
    <property type="component" value="Unassembled WGS sequence"/>
</dbReference>
<feature type="transmembrane region" description="Helical" evidence="1">
    <location>
        <begin position="51"/>
        <end position="75"/>
    </location>
</feature>
<keyword evidence="4" id="KW-1185">Reference proteome</keyword>
<evidence type="ECO:0000313" key="5">
    <source>
        <dbReference type="Proteomes" id="UP000050515"/>
    </source>
</evidence>
<dbReference type="PATRIC" id="fig|507754.4.peg.1280"/>
<reference evidence="3 4" key="2">
    <citation type="submission" date="2015-09" db="EMBL/GenBank/DDBJ databases">
        <title>Heavy metals and arsenic resistance mechanisms in polyextremophilic archaea of the family Ferroplasmaceae.</title>
        <authorList>
            <person name="Bulaev A.G."/>
            <person name="Kanygina A.V."/>
        </authorList>
    </citation>
    <scope>NUCLEOTIDE SEQUENCE [LARGE SCALE GENOMIC DNA]</scope>
    <source>
        <strain evidence="3 4">VT</strain>
    </source>
</reference>
<dbReference type="Proteomes" id="UP000050320">
    <property type="component" value="Unassembled WGS sequence"/>
</dbReference>
<organism evidence="2 5">
    <name type="scientific">Acidiplasma aeolicum</name>
    <dbReference type="NCBI Taxonomy" id="507754"/>
    <lineage>
        <taxon>Archaea</taxon>
        <taxon>Methanobacteriati</taxon>
        <taxon>Thermoplasmatota</taxon>
        <taxon>Thermoplasmata</taxon>
        <taxon>Thermoplasmatales</taxon>
        <taxon>Ferroplasmaceae</taxon>
        <taxon>Acidiplasma</taxon>
    </lineage>
</organism>
<evidence type="ECO:0000256" key="1">
    <source>
        <dbReference type="SAM" id="Phobius"/>
    </source>
</evidence>
<comment type="caution">
    <text evidence="2">The sequence shown here is derived from an EMBL/GenBank/DDBJ whole genome shotgun (WGS) entry which is preliminary data.</text>
</comment>
<accession>A0A0P9CL04</accession>